<dbReference type="SUPFAM" id="SSF49373">
    <property type="entry name" value="Invasin/intimin cell-adhesion fragments"/>
    <property type="match status" value="1"/>
</dbReference>
<dbReference type="Gene3D" id="3.90.1720.10">
    <property type="entry name" value="endopeptidase domain like (from Nostoc punctiforme)"/>
    <property type="match status" value="1"/>
</dbReference>
<evidence type="ECO:0000256" key="6">
    <source>
        <dbReference type="PROSITE-ProRule" id="PRU00591"/>
    </source>
</evidence>
<evidence type="ECO:0000259" key="8">
    <source>
        <dbReference type="PROSITE" id="PS51935"/>
    </source>
</evidence>
<dbReference type="Pfam" id="PF01473">
    <property type="entry name" value="Choline_bind_1"/>
    <property type="match status" value="2"/>
</dbReference>
<dbReference type="PROSITE" id="PS51170">
    <property type="entry name" value="CW"/>
    <property type="match status" value="2"/>
</dbReference>
<keyword evidence="2" id="KW-0645">Protease</keyword>
<proteinExistence type="inferred from homology"/>
<evidence type="ECO:0000256" key="7">
    <source>
        <dbReference type="SAM" id="SignalP"/>
    </source>
</evidence>
<feature type="signal peptide" evidence="7">
    <location>
        <begin position="1"/>
        <end position="32"/>
    </location>
</feature>
<dbReference type="PANTHER" id="PTHR47359">
    <property type="entry name" value="PEPTIDOGLYCAN DL-ENDOPEPTIDASE CWLO"/>
    <property type="match status" value="1"/>
</dbReference>
<dbReference type="PANTHER" id="PTHR47359:SF3">
    <property type="entry name" value="NLP_P60 DOMAIN-CONTAINING PROTEIN-RELATED"/>
    <property type="match status" value="1"/>
</dbReference>
<keyword evidence="4" id="KW-0378">Hydrolase</keyword>
<feature type="repeat" description="Cell wall-binding" evidence="6">
    <location>
        <begin position="59"/>
        <end position="78"/>
    </location>
</feature>
<accession>A0A4Q1RJI8</accession>
<dbReference type="Pfam" id="PF02368">
    <property type="entry name" value="Big_2"/>
    <property type="match status" value="1"/>
</dbReference>
<feature type="repeat" description="Cell wall-binding" evidence="6">
    <location>
        <begin position="79"/>
        <end position="98"/>
    </location>
</feature>
<dbReference type="PROSITE" id="PS51935">
    <property type="entry name" value="NLPC_P60"/>
    <property type="match status" value="1"/>
</dbReference>
<dbReference type="OrthoDB" id="9783374at2"/>
<dbReference type="Gene3D" id="2.60.40.1080">
    <property type="match status" value="1"/>
</dbReference>
<sequence>MSIKTGVRELKKRKYKYLAGALLCLAAVNIQAPDTVWAGSWQQEGSSWWYQEDDGIWPAWQWKEIDNKWYYFDENGYRVTGWRKIDDNWYDFGEGGVLQTGRWVDEYYVGTDGRMLADTWAGRYWVDSEGKKDTSIKKEKELPLESLTLNKESITLLQGETANLLTQWQPQDTTRWKYMQWTSSDPGVAEVSRGKITAVGEGTATITASMGTKEATCTVTVTDSAVCKTALTLQDAQYIWGGNGPQDGGVDCSGLLMYAYTQNGYDFGADLNANNFARYGQEISREELQPGDAICTCYNGERYQHILLYIGNDMVVASECGGPTVCSLGLNCEQHVKATKCNCRTWKRPLNENDLVNAKFVRMDRYKT</sequence>
<dbReference type="InterPro" id="IPR038765">
    <property type="entry name" value="Papain-like_cys_pep_sf"/>
</dbReference>
<dbReference type="InterPro" id="IPR018337">
    <property type="entry name" value="Cell_wall/Cho-bd_repeat"/>
</dbReference>
<dbReference type="Pfam" id="PF19085">
    <property type="entry name" value="Choline_bind_2"/>
    <property type="match status" value="1"/>
</dbReference>
<dbReference type="RefSeq" id="WP_129258235.1">
    <property type="nucleotide sequence ID" value="NZ_SDKC01000001.1"/>
</dbReference>
<comment type="caution">
    <text evidence="9">The sequence shown here is derived from an EMBL/GenBank/DDBJ whole genome shotgun (WGS) entry which is preliminary data.</text>
</comment>
<protein>
    <recommendedName>
        <fullName evidence="8">NlpC/P60 domain-containing protein</fullName>
    </recommendedName>
</protein>
<reference evidence="9 10" key="1">
    <citation type="submission" date="2019-01" db="EMBL/GenBank/DDBJ databases">
        <title>Blautia sp. nov. KGMB01111 isolated human feces.</title>
        <authorList>
            <person name="Park J.-E."/>
            <person name="Kim J.-S."/>
            <person name="Park S.-H."/>
        </authorList>
    </citation>
    <scope>NUCLEOTIDE SEQUENCE [LARGE SCALE GENOMIC DNA]</scope>
    <source>
        <strain evidence="9 10">KGMB01111</strain>
    </source>
</reference>
<keyword evidence="5" id="KW-0788">Thiol protease</keyword>
<dbReference type="Pfam" id="PF00877">
    <property type="entry name" value="NLPC_P60"/>
    <property type="match status" value="1"/>
</dbReference>
<dbReference type="SMART" id="SM00635">
    <property type="entry name" value="BID_2"/>
    <property type="match status" value="1"/>
</dbReference>
<keyword evidence="10" id="KW-1185">Reference proteome</keyword>
<dbReference type="InterPro" id="IPR051794">
    <property type="entry name" value="PG_Endopeptidase_C40"/>
</dbReference>
<dbReference type="InterPro" id="IPR003343">
    <property type="entry name" value="Big_2"/>
</dbReference>
<dbReference type="SUPFAM" id="SSF54001">
    <property type="entry name" value="Cysteine proteinases"/>
    <property type="match status" value="1"/>
</dbReference>
<keyword evidence="7" id="KW-0732">Signal</keyword>
<feature type="chain" id="PRO_5039531029" description="NlpC/P60 domain-containing protein" evidence="7">
    <location>
        <begin position="33"/>
        <end position="368"/>
    </location>
</feature>
<dbReference type="Proteomes" id="UP000290106">
    <property type="component" value="Unassembled WGS sequence"/>
</dbReference>
<evidence type="ECO:0000256" key="4">
    <source>
        <dbReference type="ARBA" id="ARBA00022801"/>
    </source>
</evidence>
<evidence type="ECO:0000256" key="3">
    <source>
        <dbReference type="ARBA" id="ARBA00022737"/>
    </source>
</evidence>
<evidence type="ECO:0000256" key="2">
    <source>
        <dbReference type="ARBA" id="ARBA00022670"/>
    </source>
</evidence>
<organism evidence="9 10">
    <name type="scientific">Blautia faecicola</name>
    <dbReference type="NCBI Taxonomy" id="2509240"/>
    <lineage>
        <taxon>Bacteria</taxon>
        <taxon>Bacillati</taxon>
        <taxon>Bacillota</taxon>
        <taxon>Clostridia</taxon>
        <taxon>Lachnospirales</taxon>
        <taxon>Lachnospiraceae</taxon>
        <taxon>Blautia</taxon>
    </lineage>
</organism>
<feature type="domain" description="NlpC/P60" evidence="8">
    <location>
        <begin position="219"/>
        <end position="357"/>
    </location>
</feature>
<dbReference type="Gene3D" id="2.10.270.10">
    <property type="entry name" value="Cholin Binding"/>
    <property type="match status" value="1"/>
</dbReference>
<dbReference type="InterPro" id="IPR000064">
    <property type="entry name" value="NLP_P60_dom"/>
</dbReference>
<dbReference type="AlphaFoldDB" id="A0A4Q1RJI8"/>
<keyword evidence="3" id="KW-0677">Repeat</keyword>
<dbReference type="GO" id="GO:0006508">
    <property type="term" value="P:proteolysis"/>
    <property type="evidence" value="ECO:0007669"/>
    <property type="project" value="UniProtKB-KW"/>
</dbReference>
<dbReference type="GO" id="GO:0008234">
    <property type="term" value="F:cysteine-type peptidase activity"/>
    <property type="evidence" value="ECO:0007669"/>
    <property type="project" value="UniProtKB-KW"/>
</dbReference>
<evidence type="ECO:0000313" key="10">
    <source>
        <dbReference type="Proteomes" id="UP000290106"/>
    </source>
</evidence>
<dbReference type="InterPro" id="IPR008964">
    <property type="entry name" value="Invasin/intimin_cell_adhesion"/>
</dbReference>
<name>A0A4Q1RJI8_9FIRM</name>
<evidence type="ECO:0000256" key="1">
    <source>
        <dbReference type="ARBA" id="ARBA00007074"/>
    </source>
</evidence>
<comment type="similarity">
    <text evidence="1">Belongs to the peptidase C40 family.</text>
</comment>
<gene>
    <name evidence="9" type="ORF">ETP43_11730</name>
</gene>
<dbReference type="EMBL" id="SDKC01000001">
    <property type="protein sequence ID" value="RXS75808.1"/>
    <property type="molecule type" value="Genomic_DNA"/>
</dbReference>
<evidence type="ECO:0000256" key="5">
    <source>
        <dbReference type="ARBA" id="ARBA00022807"/>
    </source>
</evidence>
<evidence type="ECO:0000313" key="9">
    <source>
        <dbReference type="EMBL" id="RXS75808.1"/>
    </source>
</evidence>
<dbReference type="SUPFAM" id="SSF69360">
    <property type="entry name" value="Cell wall binding repeat"/>
    <property type="match status" value="1"/>
</dbReference>